<keyword evidence="2" id="KW-1003">Cell membrane</keyword>
<evidence type="ECO:0000313" key="9">
    <source>
        <dbReference type="EMBL" id="EAR11216.1"/>
    </source>
</evidence>
<evidence type="ECO:0000256" key="5">
    <source>
        <dbReference type="ARBA" id="ARBA00023136"/>
    </source>
</evidence>
<name>A4B9B5_9GAMM</name>
<reference evidence="9 10" key="1">
    <citation type="submission" date="2006-02" db="EMBL/GenBank/DDBJ databases">
        <authorList>
            <person name="Pinhassi J."/>
            <person name="Pedros-Alio C."/>
            <person name="Ferriera S."/>
            <person name="Johnson J."/>
            <person name="Kravitz S."/>
            <person name="Halpern A."/>
            <person name="Remington K."/>
            <person name="Beeson K."/>
            <person name="Tran B."/>
            <person name="Rogers Y.-H."/>
            <person name="Friedman R."/>
            <person name="Venter J.C."/>
        </authorList>
    </citation>
    <scope>NUCLEOTIDE SEQUENCE [LARGE SCALE GENOMIC DNA]</scope>
    <source>
        <strain evidence="9 10">MED297</strain>
    </source>
</reference>
<proteinExistence type="predicted"/>
<accession>A4B9B5</accession>
<dbReference type="PANTHER" id="PTHR32322:SF18">
    <property type="entry name" value="S-ADENOSYLMETHIONINE_S-ADENOSYLHOMOCYSTEINE TRANSPORTER"/>
    <property type="match status" value="1"/>
</dbReference>
<dbReference type="Proteomes" id="UP000005953">
    <property type="component" value="Unassembled WGS sequence"/>
</dbReference>
<evidence type="ECO:0000256" key="4">
    <source>
        <dbReference type="ARBA" id="ARBA00022989"/>
    </source>
</evidence>
<feature type="domain" description="EamA" evidence="8">
    <location>
        <begin position="158"/>
        <end position="293"/>
    </location>
</feature>
<evidence type="ECO:0000259" key="8">
    <source>
        <dbReference type="Pfam" id="PF00892"/>
    </source>
</evidence>
<dbReference type="PANTHER" id="PTHR32322">
    <property type="entry name" value="INNER MEMBRANE TRANSPORTER"/>
    <property type="match status" value="1"/>
</dbReference>
<protein>
    <submittedName>
        <fullName evidence="9">Permeases of the drug/metabolite transporter (DMT) superfamily protein</fullName>
    </submittedName>
</protein>
<keyword evidence="3 6" id="KW-0812">Transmembrane</keyword>
<dbReference type="HOGENOM" id="CLU_033863_4_2_6"/>
<feature type="transmembrane region" description="Helical" evidence="6">
    <location>
        <begin position="97"/>
        <end position="117"/>
    </location>
</feature>
<feature type="domain" description="EamA" evidence="8">
    <location>
        <begin position="7"/>
        <end position="140"/>
    </location>
</feature>
<evidence type="ECO:0000256" key="3">
    <source>
        <dbReference type="ARBA" id="ARBA00022692"/>
    </source>
</evidence>
<feature type="transmembrane region" description="Helical" evidence="6">
    <location>
        <begin position="187"/>
        <end position="207"/>
    </location>
</feature>
<feature type="transmembrane region" description="Helical" evidence="6">
    <location>
        <begin position="277"/>
        <end position="297"/>
    </location>
</feature>
<dbReference type="GO" id="GO:0005886">
    <property type="term" value="C:plasma membrane"/>
    <property type="evidence" value="ECO:0007669"/>
    <property type="project" value="UniProtKB-SubCell"/>
</dbReference>
<dbReference type="AlphaFoldDB" id="A4B9B5"/>
<organism evidence="9 10">
    <name type="scientific">Reinekea blandensis MED297</name>
    <dbReference type="NCBI Taxonomy" id="314283"/>
    <lineage>
        <taxon>Bacteria</taxon>
        <taxon>Pseudomonadati</taxon>
        <taxon>Pseudomonadota</taxon>
        <taxon>Gammaproteobacteria</taxon>
        <taxon>Oceanospirillales</taxon>
        <taxon>Saccharospirillaceae</taxon>
        <taxon>Reinekea</taxon>
    </lineage>
</organism>
<evidence type="ECO:0000256" key="7">
    <source>
        <dbReference type="SAM" id="SignalP"/>
    </source>
</evidence>
<dbReference type="RefSeq" id="WP_008044732.1">
    <property type="nucleotide sequence ID" value="NZ_CH724151.1"/>
</dbReference>
<feature type="transmembrane region" description="Helical" evidence="6">
    <location>
        <begin position="154"/>
        <end position="175"/>
    </location>
</feature>
<dbReference type="OrthoDB" id="4167046at2"/>
<dbReference type="InterPro" id="IPR037185">
    <property type="entry name" value="EmrE-like"/>
</dbReference>
<feature type="transmembrane region" description="Helical" evidence="6">
    <location>
        <begin position="124"/>
        <end position="142"/>
    </location>
</feature>
<keyword evidence="10" id="KW-1185">Reference proteome</keyword>
<sequence length="306" mass="33228">MQKHLFIAVLLAATANFFWAANAIVGKVVVAELPAFTLSQFRWIGAFLILAPFGLYRIRRQWDWYRQRLPQLVGLSILSVTLYNTLQYWALEHTEPVKVGAMLALMPLAIAIVSSFFGSRRLSLPEWATASIAVIGAVTVISDGQWQNLLGGSGFSAGEVLMLVAITSWAFYSVFLKNTASAQIDVIGLLTFFVGSGTVMILPFWVYDMLTETVFLPSGGQWGAVAFVALFPSVVSLLCWNMAVRLSDANIAGLMVTTAPLFNALLTIVFLEHAVSSAQWVGIALVMTGVASTLLIARRNLSATAS</sequence>
<dbReference type="EMBL" id="AAOE01000001">
    <property type="protein sequence ID" value="EAR11216.1"/>
    <property type="molecule type" value="Genomic_DNA"/>
</dbReference>
<keyword evidence="7" id="KW-0732">Signal</keyword>
<evidence type="ECO:0000256" key="1">
    <source>
        <dbReference type="ARBA" id="ARBA00004651"/>
    </source>
</evidence>
<evidence type="ECO:0000256" key="2">
    <source>
        <dbReference type="ARBA" id="ARBA00022475"/>
    </source>
</evidence>
<feature type="transmembrane region" description="Helical" evidence="6">
    <location>
        <begin position="252"/>
        <end position="271"/>
    </location>
</feature>
<feature type="chain" id="PRO_5002666518" evidence="7">
    <location>
        <begin position="21"/>
        <end position="306"/>
    </location>
</feature>
<dbReference type="STRING" id="314283.MED297_20052"/>
<feature type="transmembrane region" description="Helical" evidence="6">
    <location>
        <begin position="39"/>
        <end position="58"/>
    </location>
</feature>
<dbReference type="InterPro" id="IPR050638">
    <property type="entry name" value="AA-Vitamin_Transporters"/>
</dbReference>
<gene>
    <name evidence="9" type="ORF">MED297_20052</name>
</gene>
<feature type="signal peptide" evidence="7">
    <location>
        <begin position="1"/>
        <end position="20"/>
    </location>
</feature>
<keyword evidence="4 6" id="KW-1133">Transmembrane helix</keyword>
<dbReference type="Pfam" id="PF00892">
    <property type="entry name" value="EamA"/>
    <property type="match status" value="2"/>
</dbReference>
<feature type="transmembrane region" description="Helical" evidence="6">
    <location>
        <begin position="219"/>
        <end position="240"/>
    </location>
</feature>
<feature type="transmembrane region" description="Helical" evidence="6">
    <location>
        <begin position="70"/>
        <end position="91"/>
    </location>
</feature>
<comment type="caution">
    <text evidence="9">The sequence shown here is derived from an EMBL/GenBank/DDBJ whole genome shotgun (WGS) entry which is preliminary data.</text>
</comment>
<dbReference type="SUPFAM" id="SSF103481">
    <property type="entry name" value="Multidrug resistance efflux transporter EmrE"/>
    <property type="match status" value="2"/>
</dbReference>
<dbReference type="InterPro" id="IPR000620">
    <property type="entry name" value="EamA_dom"/>
</dbReference>
<comment type="subcellular location">
    <subcellularLocation>
        <location evidence="1">Cell membrane</location>
        <topology evidence="1">Multi-pass membrane protein</topology>
    </subcellularLocation>
</comment>
<keyword evidence="5 6" id="KW-0472">Membrane</keyword>
<evidence type="ECO:0000256" key="6">
    <source>
        <dbReference type="SAM" id="Phobius"/>
    </source>
</evidence>
<evidence type="ECO:0000313" key="10">
    <source>
        <dbReference type="Proteomes" id="UP000005953"/>
    </source>
</evidence>